<reference evidence="2 3" key="1">
    <citation type="journal article" date="2014" name="BMC Genomics">
        <title>Architecture and functions of a multipartite genome of the methylotrophic bacterium Paracoccus aminophilus JCM 7686, containing primary and secondary chromids.</title>
        <authorList>
            <person name="Dziewit L."/>
            <person name="Czarnecki J."/>
            <person name="Wibberg D."/>
            <person name="Radlinska M."/>
            <person name="Mrozek P."/>
            <person name="Szymczak M."/>
            <person name="Schluter A."/>
            <person name="Puhler A."/>
            <person name="Bartosik D."/>
        </authorList>
    </citation>
    <scope>NUCLEOTIDE SEQUENCE [LARGE SCALE GENOMIC DNA]</scope>
    <source>
        <strain evidence="2">JCM 7686</strain>
        <plasmid evidence="3">Plasmid pAMI8</plasmid>
    </source>
</reference>
<proteinExistence type="predicted"/>
<keyword evidence="2" id="KW-0614">Plasmid</keyword>
<feature type="region of interest" description="Disordered" evidence="1">
    <location>
        <begin position="1"/>
        <end position="21"/>
    </location>
</feature>
<evidence type="ECO:0000313" key="3">
    <source>
        <dbReference type="Proteomes" id="UP000015480"/>
    </source>
</evidence>
<sequence length="217" mass="23996">MPYVQARRHTPGRHPAQGPPQILASRRRAPYFLVGRRCQRQQEHMGMLTMRYLLAYYSGTTSQWRCLDTNLLPQQIDRAEDLAAALENAPMIALSWMLERRPFGSYQATVDGKSDECVMVYELEPTAASPLGNGTDYVGPWLEMFMQTNEPIGTIALGAGKPIPKEAAISALRQLASTPLQASDEACQQTIGRMRDYASSAAEHAEALPAAEKQETA</sequence>
<dbReference type="KEGG" id="pami:JCM7686_pAMI8p114"/>
<organism evidence="2 3">
    <name type="scientific">Paracoccus aminophilus JCM 7686</name>
    <dbReference type="NCBI Taxonomy" id="1367847"/>
    <lineage>
        <taxon>Bacteria</taxon>
        <taxon>Pseudomonadati</taxon>
        <taxon>Pseudomonadota</taxon>
        <taxon>Alphaproteobacteria</taxon>
        <taxon>Rhodobacterales</taxon>
        <taxon>Paracoccaceae</taxon>
        <taxon>Paracoccus</taxon>
    </lineage>
</organism>
<accession>S5XVU5</accession>
<geneLocation type="plasmid" evidence="2 3">
    <name>pAMI8</name>
</geneLocation>
<keyword evidence="3" id="KW-1185">Reference proteome</keyword>
<dbReference type="Proteomes" id="UP000015480">
    <property type="component" value="Plasmid pAMI8"/>
</dbReference>
<name>S5XVU5_PARAH</name>
<feature type="compositionally biased region" description="Basic residues" evidence="1">
    <location>
        <begin position="1"/>
        <end position="12"/>
    </location>
</feature>
<evidence type="ECO:0000256" key="1">
    <source>
        <dbReference type="SAM" id="MobiDB-lite"/>
    </source>
</evidence>
<dbReference type="AlphaFoldDB" id="S5XVU5"/>
<gene>
    <name evidence="2" type="ORF">JCM7686_pAMI8p114</name>
</gene>
<dbReference type="HOGENOM" id="CLU_1271275_0_0_5"/>
<dbReference type="PATRIC" id="fig|1367847.3.peg.4589"/>
<dbReference type="EMBL" id="CP006655">
    <property type="protein sequence ID" value="AGT11614.1"/>
    <property type="molecule type" value="Genomic_DNA"/>
</dbReference>
<protein>
    <submittedName>
        <fullName evidence="2">Uncharacterized protein</fullName>
    </submittedName>
</protein>
<evidence type="ECO:0000313" key="2">
    <source>
        <dbReference type="EMBL" id="AGT11614.1"/>
    </source>
</evidence>